<dbReference type="AlphaFoldDB" id="A0A7D9CWU9"/>
<keyword evidence="3" id="KW-0812">Transmembrane</keyword>
<dbReference type="Proteomes" id="UP000478008">
    <property type="component" value="Unassembled WGS sequence"/>
</dbReference>
<dbReference type="PANTHER" id="PTHR24320">
    <property type="entry name" value="RETINOL DEHYDROGENASE"/>
    <property type="match status" value="1"/>
</dbReference>
<dbReference type="Pfam" id="PF00106">
    <property type="entry name" value="adh_short"/>
    <property type="match status" value="1"/>
</dbReference>
<evidence type="ECO:0000256" key="3">
    <source>
        <dbReference type="SAM" id="Phobius"/>
    </source>
</evidence>
<evidence type="ECO:0000256" key="1">
    <source>
        <dbReference type="ARBA" id="ARBA00006484"/>
    </source>
</evidence>
<gene>
    <name evidence="4" type="ORF">DEBR0S2_15170G</name>
</gene>
<keyword evidence="3" id="KW-0472">Membrane</keyword>
<dbReference type="Gene3D" id="3.40.50.720">
    <property type="entry name" value="NAD(P)-binding Rossmann-like Domain"/>
    <property type="match status" value="1"/>
</dbReference>
<protein>
    <submittedName>
        <fullName evidence="4">DEBR0S2_15170g1_1</fullName>
    </submittedName>
</protein>
<proteinExistence type="inferred from homology"/>
<name>A0A7D9CWU9_DEKBR</name>
<keyword evidence="3" id="KW-1133">Transmembrane helix</keyword>
<dbReference type="GO" id="GO:0016491">
    <property type="term" value="F:oxidoreductase activity"/>
    <property type="evidence" value="ECO:0007669"/>
    <property type="project" value="UniProtKB-KW"/>
</dbReference>
<accession>A0A7D9CWU9</accession>
<organism evidence="4 5">
    <name type="scientific">Dekkera bruxellensis</name>
    <name type="common">Brettanomyces custersii</name>
    <dbReference type="NCBI Taxonomy" id="5007"/>
    <lineage>
        <taxon>Eukaryota</taxon>
        <taxon>Fungi</taxon>
        <taxon>Dikarya</taxon>
        <taxon>Ascomycota</taxon>
        <taxon>Saccharomycotina</taxon>
        <taxon>Pichiomycetes</taxon>
        <taxon>Pichiales</taxon>
        <taxon>Pichiaceae</taxon>
        <taxon>Brettanomyces</taxon>
    </lineage>
</organism>
<dbReference type="InterPro" id="IPR036291">
    <property type="entry name" value="NAD(P)-bd_dom_sf"/>
</dbReference>
<dbReference type="PANTHER" id="PTHR24320:SF285">
    <property type="entry name" value="RETINOL DEHYDROGENASE 14"/>
    <property type="match status" value="1"/>
</dbReference>
<dbReference type="InterPro" id="IPR002347">
    <property type="entry name" value="SDR_fam"/>
</dbReference>
<keyword evidence="5" id="KW-1185">Reference proteome</keyword>
<feature type="transmembrane region" description="Helical" evidence="3">
    <location>
        <begin position="289"/>
        <end position="309"/>
    </location>
</feature>
<dbReference type="SUPFAM" id="SSF51735">
    <property type="entry name" value="NAD(P)-binding Rossmann-fold domains"/>
    <property type="match status" value="1"/>
</dbReference>
<evidence type="ECO:0000256" key="2">
    <source>
        <dbReference type="ARBA" id="ARBA00023002"/>
    </source>
</evidence>
<sequence length="483" mass="55169">MPINYIANLIVKGPENTAGWKYIRKLGPPALLITLLKLYFNGSNNTWQRDLHGKVYMITGGTSGIGSELVKELAQRGAQLVLLTSQLEKDNSGAVWITDYVDDLRDATGNPLIYVEQCDLSSLYSVRKFATKWLDNRVPRRLDGIICLASERVPPGKQREVSTEGVEKQLAVNYLGHYHLLTLLIPAIKSQPIDRDVRIVLSTCSTQAVGTVDLDDLLWENKLYPSRSPWKVYGSSKLMLHMFAKEFQRRLDEEYKKKKHSPDVVSRIKVNVVNPGIVRSPSTRRFLSFGRVFGLLLYLILYPVFWIFFKSCESGIQTIIFALSCPDLLNIEGGKYIRECKIVDTKLRKELEDKKLQKELYDETAKKIAELEKISALERNIGNKKVKKGKNAKKVKKGKKEEAEGIENLLKEKINGLSNADRNRLFRSVFDDSKDVYPDMKHKDLTEEQESARNILLKKLDEKYEASRKKVPTKDNSNEKKSE</sequence>
<reference evidence="4 5" key="1">
    <citation type="submission" date="2019-07" db="EMBL/GenBank/DDBJ databases">
        <authorList>
            <person name="Friedrich A."/>
            <person name="Schacherer J."/>
        </authorList>
    </citation>
    <scope>NUCLEOTIDE SEQUENCE [LARGE SCALE GENOMIC DNA]</scope>
</reference>
<evidence type="ECO:0000313" key="4">
    <source>
        <dbReference type="EMBL" id="VUG17738.1"/>
    </source>
</evidence>
<dbReference type="PRINTS" id="PR00081">
    <property type="entry name" value="GDHRDH"/>
</dbReference>
<comment type="similarity">
    <text evidence="1">Belongs to the short-chain dehydrogenases/reductases (SDR) family.</text>
</comment>
<dbReference type="EMBL" id="CABFWN010000002">
    <property type="protein sequence ID" value="VUG17738.1"/>
    <property type="molecule type" value="Genomic_DNA"/>
</dbReference>
<keyword evidence="2" id="KW-0560">Oxidoreductase</keyword>
<evidence type="ECO:0000313" key="5">
    <source>
        <dbReference type="Proteomes" id="UP000478008"/>
    </source>
</evidence>